<dbReference type="OrthoDB" id="10058185at2759"/>
<reference evidence="5" key="1">
    <citation type="submission" date="2023-01" db="EMBL/GenBank/DDBJ databases">
        <authorList>
            <person name="Van Ghelder C."/>
            <person name="Rancurel C."/>
        </authorList>
    </citation>
    <scope>NUCLEOTIDE SEQUENCE</scope>
    <source>
        <strain evidence="5">CNCM I-4278</strain>
    </source>
</reference>
<protein>
    <recommendedName>
        <fullName evidence="4">Ketoreductase domain-containing protein</fullName>
    </recommendedName>
</protein>
<keyword evidence="3" id="KW-1133">Transmembrane helix</keyword>
<feature type="domain" description="Ketoreductase" evidence="4">
    <location>
        <begin position="43"/>
        <end position="183"/>
    </location>
</feature>
<dbReference type="InterPro" id="IPR057326">
    <property type="entry name" value="KR_dom"/>
</dbReference>
<keyword evidence="3" id="KW-0812">Transmembrane</keyword>
<evidence type="ECO:0000256" key="3">
    <source>
        <dbReference type="SAM" id="Phobius"/>
    </source>
</evidence>
<dbReference type="PANTHER" id="PTHR43245:SF51">
    <property type="entry name" value="SHORT CHAIN DEHYDROGENASE_REDUCTASE FAMILY 42E, MEMBER 2"/>
    <property type="match status" value="1"/>
</dbReference>
<accession>A0A9W4XW94</accession>
<dbReference type="SUPFAM" id="SSF51735">
    <property type="entry name" value="NAD(P)-binding Rossmann-fold domains"/>
    <property type="match status" value="1"/>
</dbReference>
<dbReference type="Proteomes" id="UP001152607">
    <property type="component" value="Unassembled WGS sequence"/>
</dbReference>
<dbReference type="Gene3D" id="3.40.50.720">
    <property type="entry name" value="NAD(P)-binding Rossmann-like Domain"/>
    <property type="match status" value="1"/>
</dbReference>
<dbReference type="PANTHER" id="PTHR43245">
    <property type="entry name" value="BIFUNCTIONAL POLYMYXIN RESISTANCE PROTEIN ARNA"/>
    <property type="match status" value="1"/>
</dbReference>
<keyword evidence="6" id="KW-1185">Reference proteome</keyword>
<organism evidence="5 6">
    <name type="scientific">Periconia digitata</name>
    <dbReference type="NCBI Taxonomy" id="1303443"/>
    <lineage>
        <taxon>Eukaryota</taxon>
        <taxon>Fungi</taxon>
        <taxon>Dikarya</taxon>
        <taxon>Ascomycota</taxon>
        <taxon>Pezizomycotina</taxon>
        <taxon>Dothideomycetes</taxon>
        <taxon>Pleosporomycetidae</taxon>
        <taxon>Pleosporales</taxon>
        <taxon>Massarineae</taxon>
        <taxon>Periconiaceae</taxon>
        <taxon>Periconia</taxon>
    </lineage>
</organism>
<dbReference type="GO" id="GO:0016616">
    <property type="term" value="F:oxidoreductase activity, acting on the CH-OH group of donors, NAD or NADP as acceptor"/>
    <property type="evidence" value="ECO:0007669"/>
    <property type="project" value="InterPro"/>
</dbReference>
<evidence type="ECO:0000313" key="5">
    <source>
        <dbReference type="EMBL" id="CAI6335632.1"/>
    </source>
</evidence>
<keyword evidence="3" id="KW-0472">Membrane</keyword>
<evidence type="ECO:0000256" key="2">
    <source>
        <dbReference type="ARBA" id="ARBA00023002"/>
    </source>
</evidence>
<dbReference type="SMART" id="SM00822">
    <property type="entry name" value="PKS_KR"/>
    <property type="match status" value="1"/>
</dbReference>
<dbReference type="InterPro" id="IPR036291">
    <property type="entry name" value="NAD(P)-bd_dom_sf"/>
</dbReference>
<comment type="similarity">
    <text evidence="1">Belongs to the 3-beta-HSD family.</text>
</comment>
<evidence type="ECO:0000313" key="6">
    <source>
        <dbReference type="Proteomes" id="UP001152607"/>
    </source>
</evidence>
<comment type="caution">
    <text evidence="5">The sequence shown here is derived from an EMBL/GenBank/DDBJ whole genome shotgun (WGS) entry which is preliminary data.</text>
</comment>
<dbReference type="EMBL" id="CAOQHR010000006">
    <property type="protein sequence ID" value="CAI6335632.1"/>
    <property type="molecule type" value="Genomic_DNA"/>
</dbReference>
<dbReference type="Pfam" id="PF01073">
    <property type="entry name" value="3Beta_HSD"/>
    <property type="match status" value="1"/>
</dbReference>
<keyword evidence="2" id="KW-0560">Oxidoreductase</keyword>
<dbReference type="AlphaFoldDB" id="A0A9W4XW94"/>
<dbReference type="InterPro" id="IPR002225">
    <property type="entry name" value="3Beta_OHSteriod_DH/Estase"/>
</dbReference>
<feature type="transmembrane region" description="Helical" evidence="3">
    <location>
        <begin position="333"/>
        <end position="355"/>
    </location>
</feature>
<dbReference type="InterPro" id="IPR050177">
    <property type="entry name" value="Lipid_A_modif_metabolic_enz"/>
</dbReference>
<sequence length="411" mass="46414">MAKHIHIIRQASSTIKPSYQRDFINLVSAMEVHKSKSAEKFLGTVLVTGGCGFVGSFITEAFAAEPSCDRVVVASRNPNKYRVPQVDYHSCDFTDVSQVENLLDAVKPRVIVHTVSPGPFALPSKQYKVSYQGTKTLLEIAKRHTAIRAFVWTSSGNAVNLRPEMNHQPSNEIEAEVNDWKSPASAYSCAKGATETFVLGSNTDATTVDFSENADWHMKLVTTSIRITGLYGPRDMTTVGQMISLVNKFAARIQIGPNRLQHSWCYAENAGHAHLIAAKALLDGKHLHPDMRVDGEAFFIADPTPMKMWDFERKLLQIAGDQFCNKPTDQQRLIVIPFGVMMMIAWISEWLYWVFTLGSKRPLMTMDHFEIMSRGYWFSIEKAKKRLGYVPVCDTEEGLRRSVEWFRDNKR</sequence>
<name>A0A9W4XW94_9PLEO</name>
<proteinExistence type="inferred from homology"/>
<dbReference type="GO" id="GO:0006694">
    <property type="term" value="P:steroid biosynthetic process"/>
    <property type="evidence" value="ECO:0007669"/>
    <property type="project" value="InterPro"/>
</dbReference>
<evidence type="ECO:0000259" key="4">
    <source>
        <dbReference type="SMART" id="SM00822"/>
    </source>
</evidence>
<evidence type="ECO:0000256" key="1">
    <source>
        <dbReference type="ARBA" id="ARBA00009219"/>
    </source>
</evidence>
<gene>
    <name evidence="5" type="ORF">PDIGIT_LOCUS8716</name>
</gene>